<gene>
    <name evidence="1" type="ORF">EZS28_012692</name>
</gene>
<comment type="caution">
    <text evidence="1">The sequence shown here is derived from an EMBL/GenBank/DDBJ whole genome shotgun (WGS) entry which is preliminary data.</text>
</comment>
<organism evidence="1 2">
    <name type="scientific">Streblomastix strix</name>
    <dbReference type="NCBI Taxonomy" id="222440"/>
    <lineage>
        <taxon>Eukaryota</taxon>
        <taxon>Metamonada</taxon>
        <taxon>Preaxostyla</taxon>
        <taxon>Oxymonadida</taxon>
        <taxon>Streblomastigidae</taxon>
        <taxon>Streblomastix</taxon>
    </lineage>
</organism>
<dbReference type="Proteomes" id="UP000324800">
    <property type="component" value="Unassembled WGS sequence"/>
</dbReference>
<evidence type="ECO:0000313" key="1">
    <source>
        <dbReference type="EMBL" id="KAA6391775.1"/>
    </source>
</evidence>
<dbReference type="AlphaFoldDB" id="A0A5J4WAU4"/>
<accession>A0A5J4WAU4</accession>
<name>A0A5J4WAU4_9EUKA</name>
<reference evidence="1 2" key="1">
    <citation type="submission" date="2019-03" db="EMBL/GenBank/DDBJ databases">
        <title>Single cell metagenomics reveals metabolic interactions within the superorganism composed of flagellate Streblomastix strix and complex community of Bacteroidetes bacteria on its surface.</title>
        <authorList>
            <person name="Treitli S.C."/>
            <person name="Kolisko M."/>
            <person name="Husnik F."/>
            <person name="Keeling P."/>
            <person name="Hampl V."/>
        </authorList>
    </citation>
    <scope>NUCLEOTIDE SEQUENCE [LARGE SCALE GENOMIC DNA]</scope>
    <source>
        <strain evidence="1">ST1C</strain>
    </source>
</reference>
<protein>
    <submittedName>
        <fullName evidence="1">Uncharacterized protein</fullName>
    </submittedName>
</protein>
<feature type="non-terminal residue" evidence="1">
    <location>
        <position position="1"/>
    </location>
</feature>
<proteinExistence type="predicted"/>
<sequence>QVWKKIAWYSVPADNT</sequence>
<dbReference type="EMBL" id="SNRW01002762">
    <property type="protein sequence ID" value="KAA6391775.1"/>
    <property type="molecule type" value="Genomic_DNA"/>
</dbReference>
<evidence type="ECO:0000313" key="2">
    <source>
        <dbReference type="Proteomes" id="UP000324800"/>
    </source>
</evidence>